<comment type="subcellular location">
    <subcellularLocation>
        <location evidence="5 6">Cytoplasm</location>
    </subcellularLocation>
</comment>
<accession>A0A6N8JLU2</accession>
<dbReference type="InterPro" id="IPR020579">
    <property type="entry name" value="Exonuc_VII_lsu_C"/>
</dbReference>
<comment type="similarity">
    <text evidence="5 6">Belongs to the XseA family.</text>
</comment>
<evidence type="ECO:0000256" key="4">
    <source>
        <dbReference type="ARBA" id="ARBA00022839"/>
    </source>
</evidence>
<dbReference type="NCBIfam" id="TIGR00237">
    <property type="entry name" value="xseA"/>
    <property type="match status" value="1"/>
</dbReference>
<evidence type="ECO:0000256" key="6">
    <source>
        <dbReference type="RuleBase" id="RU004355"/>
    </source>
</evidence>
<dbReference type="PANTHER" id="PTHR30008:SF0">
    <property type="entry name" value="EXODEOXYRIBONUCLEASE 7 LARGE SUBUNIT"/>
    <property type="match status" value="1"/>
</dbReference>
<dbReference type="Proteomes" id="UP000463388">
    <property type="component" value="Unassembled WGS sequence"/>
</dbReference>
<reference evidence="9 10" key="1">
    <citation type="submission" date="2019-12" db="EMBL/GenBank/DDBJ databases">
        <title>Microbes associate with the intestines of laboratory mice.</title>
        <authorList>
            <person name="Navarre W."/>
            <person name="Wong E."/>
        </authorList>
    </citation>
    <scope>NUCLEOTIDE SEQUENCE [LARGE SCALE GENOMIC DNA]</scope>
    <source>
        <strain evidence="9 10">NM66_B29</strain>
    </source>
</reference>
<evidence type="ECO:0000256" key="3">
    <source>
        <dbReference type="ARBA" id="ARBA00022801"/>
    </source>
</evidence>
<evidence type="ECO:0000313" key="10">
    <source>
        <dbReference type="Proteomes" id="UP000463388"/>
    </source>
</evidence>
<dbReference type="GO" id="GO:0005737">
    <property type="term" value="C:cytoplasm"/>
    <property type="evidence" value="ECO:0007669"/>
    <property type="project" value="UniProtKB-SubCell"/>
</dbReference>
<dbReference type="CDD" id="cd04489">
    <property type="entry name" value="ExoVII_LU_OBF"/>
    <property type="match status" value="1"/>
</dbReference>
<gene>
    <name evidence="5 9" type="primary">xseA</name>
    <name evidence="9" type="ORF">GKZ27_00680</name>
</gene>
<dbReference type="EMBL" id="WSRR01000001">
    <property type="protein sequence ID" value="MVX59994.1"/>
    <property type="molecule type" value="Genomic_DNA"/>
</dbReference>
<dbReference type="EC" id="3.1.11.6" evidence="5"/>
<evidence type="ECO:0000313" key="9">
    <source>
        <dbReference type="EMBL" id="MVX59994.1"/>
    </source>
</evidence>
<keyword evidence="1 5" id="KW-0963">Cytoplasm</keyword>
<dbReference type="PANTHER" id="PTHR30008">
    <property type="entry name" value="EXODEOXYRIBONUCLEASE 7 LARGE SUBUNIT"/>
    <property type="match status" value="1"/>
</dbReference>
<dbReference type="GO" id="GO:0006308">
    <property type="term" value="P:DNA catabolic process"/>
    <property type="evidence" value="ECO:0007669"/>
    <property type="project" value="UniProtKB-UniRule"/>
</dbReference>
<dbReference type="OrthoDB" id="9802795at2"/>
<proteinExistence type="inferred from homology"/>
<comment type="subunit">
    <text evidence="5">Heterooligomer composed of large and small subunits.</text>
</comment>
<comment type="caution">
    <text evidence="9">The sequence shown here is derived from an EMBL/GenBank/DDBJ whole genome shotgun (WGS) entry which is preliminary data.</text>
</comment>
<sequence length="484" mass="51793">MADEEIVTATDEETEPALSVSAAMGLAKGALESVVVRLVGEVSEVNDKPGYKAVYFTVKDEKAALPCMMWMNRYQAAGVSLAVGALVEMTGRFSLYAAKGRMNFDVFSLTLAGEGQLRLQVANLARELEAMGLMAPERKRPLPAYPQTVGIVTSPRGSVIHDMLRTLRRRYPLAKVLVAGVPVEGPGAADAMVDGLAKVVFAGAELVLLGRGGGSFEDLMPFNDRRLARTIAACPVPVVTGIGHEPDTTIADLVADVRASTPTAAAEAVAPTRQETDARLAGLGQRLGRSMELKLTGAARSVERIAALSLFREPERLFDAEALALDDLSDRLGRALPDTLRENRHRVGLLGEALTRMLPSALDRSSGQVSTARARLVSRGATLTDRFAAPVLRDRGRLHSAGEHVTDRFRRSVAVNAARLHDLSPLTVIGRGFSIARTDEGAVVRSVDQVAPGASLMVAVGDGEIDCTVDRCRRIDAAVEDWRE</sequence>
<dbReference type="InterPro" id="IPR003753">
    <property type="entry name" value="Exonuc_VII_L"/>
</dbReference>
<dbReference type="Pfam" id="PF13742">
    <property type="entry name" value="tRNA_anti_2"/>
    <property type="match status" value="1"/>
</dbReference>
<comment type="catalytic activity">
    <reaction evidence="5 6">
        <text>Exonucleolytic cleavage in either 5'- to 3'- or 3'- to 5'-direction to yield nucleoside 5'-phosphates.</text>
        <dbReference type="EC" id="3.1.11.6"/>
    </reaction>
</comment>
<dbReference type="AlphaFoldDB" id="A0A6N8JLU2"/>
<dbReference type="HAMAP" id="MF_00378">
    <property type="entry name" value="Exonuc_7_L"/>
    <property type="match status" value="1"/>
</dbReference>
<keyword evidence="10" id="KW-1185">Reference proteome</keyword>
<keyword evidence="2 5" id="KW-0540">Nuclease</keyword>
<name>A0A6N8JLU2_9ACTN</name>
<evidence type="ECO:0000259" key="7">
    <source>
        <dbReference type="Pfam" id="PF02601"/>
    </source>
</evidence>
<dbReference type="RefSeq" id="WP_160344269.1">
    <property type="nucleotide sequence ID" value="NZ_WSRR01000001.1"/>
</dbReference>
<dbReference type="GO" id="GO:0008855">
    <property type="term" value="F:exodeoxyribonuclease VII activity"/>
    <property type="evidence" value="ECO:0007669"/>
    <property type="project" value="UniProtKB-UniRule"/>
</dbReference>
<evidence type="ECO:0000256" key="5">
    <source>
        <dbReference type="HAMAP-Rule" id="MF_00378"/>
    </source>
</evidence>
<feature type="domain" description="Exonuclease VII large subunit C-terminal" evidence="7">
    <location>
        <begin position="133"/>
        <end position="468"/>
    </location>
</feature>
<keyword evidence="3 5" id="KW-0378">Hydrolase</keyword>
<protein>
    <recommendedName>
        <fullName evidence="5">Exodeoxyribonuclease 7 large subunit</fullName>
        <ecNumber evidence="5">3.1.11.6</ecNumber>
    </recommendedName>
    <alternativeName>
        <fullName evidence="5">Exodeoxyribonuclease VII large subunit</fullName>
        <shortName evidence="5">Exonuclease VII large subunit</shortName>
    </alternativeName>
</protein>
<evidence type="ECO:0000259" key="8">
    <source>
        <dbReference type="Pfam" id="PF13742"/>
    </source>
</evidence>
<organism evidence="9 10">
    <name type="scientific">Adlercreutzia mucosicola</name>
    <dbReference type="NCBI Taxonomy" id="580026"/>
    <lineage>
        <taxon>Bacteria</taxon>
        <taxon>Bacillati</taxon>
        <taxon>Actinomycetota</taxon>
        <taxon>Coriobacteriia</taxon>
        <taxon>Eggerthellales</taxon>
        <taxon>Eggerthellaceae</taxon>
        <taxon>Adlercreutzia</taxon>
    </lineage>
</organism>
<dbReference type="GO" id="GO:0009318">
    <property type="term" value="C:exodeoxyribonuclease VII complex"/>
    <property type="evidence" value="ECO:0007669"/>
    <property type="project" value="UniProtKB-UniRule"/>
</dbReference>
<dbReference type="GO" id="GO:0003676">
    <property type="term" value="F:nucleic acid binding"/>
    <property type="evidence" value="ECO:0007669"/>
    <property type="project" value="InterPro"/>
</dbReference>
<feature type="domain" description="OB-fold nucleic acid binding" evidence="8">
    <location>
        <begin position="19"/>
        <end position="108"/>
    </location>
</feature>
<comment type="function">
    <text evidence="5">Bidirectionally degrades single-stranded DNA into large acid-insoluble oligonucleotides, which are then degraded further into small acid-soluble oligonucleotides.</text>
</comment>
<dbReference type="Pfam" id="PF02601">
    <property type="entry name" value="Exonuc_VII_L"/>
    <property type="match status" value="1"/>
</dbReference>
<keyword evidence="4 5" id="KW-0269">Exonuclease</keyword>
<dbReference type="InterPro" id="IPR025824">
    <property type="entry name" value="OB-fold_nuc-bd_dom"/>
</dbReference>
<evidence type="ECO:0000256" key="2">
    <source>
        <dbReference type="ARBA" id="ARBA00022722"/>
    </source>
</evidence>
<evidence type="ECO:0000256" key="1">
    <source>
        <dbReference type="ARBA" id="ARBA00022490"/>
    </source>
</evidence>